<keyword evidence="2" id="KW-1185">Reference proteome</keyword>
<organism evidence="1 2">
    <name type="scientific">Salix udensis</name>
    <dbReference type="NCBI Taxonomy" id="889485"/>
    <lineage>
        <taxon>Eukaryota</taxon>
        <taxon>Viridiplantae</taxon>
        <taxon>Streptophyta</taxon>
        <taxon>Embryophyta</taxon>
        <taxon>Tracheophyta</taxon>
        <taxon>Spermatophyta</taxon>
        <taxon>Magnoliopsida</taxon>
        <taxon>eudicotyledons</taxon>
        <taxon>Gunneridae</taxon>
        <taxon>Pentapetalae</taxon>
        <taxon>rosids</taxon>
        <taxon>fabids</taxon>
        <taxon>Malpighiales</taxon>
        <taxon>Salicaceae</taxon>
        <taxon>Saliceae</taxon>
        <taxon>Salix</taxon>
    </lineage>
</organism>
<evidence type="ECO:0000313" key="1">
    <source>
        <dbReference type="EMBL" id="KAJ6409368.1"/>
    </source>
</evidence>
<reference evidence="1 2" key="1">
    <citation type="journal article" date="2023" name="Int. J. Mol. Sci.">
        <title>De Novo Assembly and Annotation of 11 Diverse Shrub Willow (Salix) Genomes Reveals Novel Gene Organization in Sex-Linked Regions.</title>
        <authorList>
            <person name="Hyden B."/>
            <person name="Feng K."/>
            <person name="Yates T.B."/>
            <person name="Jawdy S."/>
            <person name="Cereghino C."/>
            <person name="Smart L.B."/>
            <person name="Muchero W."/>
        </authorList>
    </citation>
    <scope>NUCLEOTIDE SEQUENCE [LARGE SCALE GENOMIC DNA]</scope>
    <source>
        <tissue evidence="1">Shoot tip</tissue>
    </source>
</reference>
<sequence length="146" mass="17098">MQNYWFPFFVLSSELEQRCNAFPCKAKEGFRLQGQKSHGKVFLFLSKAVDWVERSVTLSLFLSRRWIGLFLDRMYGEYSVLFVVLAGDFILKSLWDHIRGKQVRVDFLQQKRNRDNNRKVISNQSVHYRLGGAGNTAEGQKRALNF</sequence>
<dbReference type="EMBL" id="JAPFFJ010000015">
    <property type="protein sequence ID" value="KAJ6409368.1"/>
    <property type="molecule type" value="Genomic_DNA"/>
</dbReference>
<evidence type="ECO:0000313" key="2">
    <source>
        <dbReference type="Proteomes" id="UP001162972"/>
    </source>
</evidence>
<dbReference type="AlphaFoldDB" id="A0AAD6JR04"/>
<gene>
    <name evidence="1" type="ORF">OIU84_008961</name>
</gene>
<comment type="caution">
    <text evidence="1">The sequence shown here is derived from an EMBL/GenBank/DDBJ whole genome shotgun (WGS) entry which is preliminary data.</text>
</comment>
<accession>A0AAD6JR04</accession>
<dbReference type="Proteomes" id="UP001162972">
    <property type="component" value="Chromosome 9"/>
</dbReference>
<protein>
    <submittedName>
        <fullName evidence="1">Uncharacterized protein</fullName>
    </submittedName>
</protein>
<proteinExistence type="predicted"/>
<name>A0AAD6JR04_9ROSI</name>